<dbReference type="EMBL" id="JAUJDW010000134">
    <property type="protein sequence ID" value="KAK0625749.1"/>
    <property type="molecule type" value="Genomic_DNA"/>
</dbReference>
<evidence type="ECO:0000256" key="1">
    <source>
        <dbReference type="SAM" id="MobiDB-lite"/>
    </source>
</evidence>
<organism evidence="2 3">
    <name type="scientific">Lasiodiplodia hormozganensis</name>
    <dbReference type="NCBI Taxonomy" id="869390"/>
    <lineage>
        <taxon>Eukaryota</taxon>
        <taxon>Fungi</taxon>
        <taxon>Dikarya</taxon>
        <taxon>Ascomycota</taxon>
        <taxon>Pezizomycotina</taxon>
        <taxon>Dothideomycetes</taxon>
        <taxon>Dothideomycetes incertae sedis</taxon>
        <taxon>Botryosphaeriales</taxon>
        <taxon>Botryosphaeriaceae</taxon>
        <taxon>Lasiodiplodia</taxon>
    </lineage>
</organism>
<gene>
    <name evidence="2" type="ORF">DIS24_g10931</name>
</gene>
<evidence type="ECO:0000313" key="3">
    <source>
        <dbReference type="Proteomes" id="UP001175001"/>
    </source>
</evidence>
<accession>A0AA39X1U8</accession>
<feature type="compositionally biased region" description="Pro residues" evidence="1">
    <location>
        <begin position="52"/>
        <end position="67"/>
    </location>
</feature>
<feature type="compositionally biased region" description="Pro residues" evidence="1">
    <location>
        <begin position="75"/>
        <end position="96"/>
    </location>
</feature>
<reference evidence="2" key="1">
    <citation type="submission" date="2023-06" db="EMBL/GenBank/DDBJ databases">
        <title>Multi-omics analyses reveal the molecular pathogenesis toolkit of Lasiodiplodia hormozganensis, a cross-kingdom pathogen.</title>
        <authorList>
            <person name="Felix C."/>
            <person name="Meneses R."/>
            <person name="Goncalves M.F.M."/>
            <person name="Tilleman L."/>
            <person name="Duarte A.S."/>
            <person name="Jorrin-Novo J.V."/>
            <person name="Van De Peer Y."/>
            <person name="Deforce D."/>
            <person name="Van Nieuwerburgh F."/>
            <person name="Esteves A.C."/>
            <person name="Alves A."/>
        </authorList>
    </citation>
    <scope>NUCLEOTIDE SEQUENCE</scope>
    <source>
        <strain evidence="2">CBS 339.90</strain>
    </source>
</reference>
<dbReference type="Proteomes" id="UP001175001">
    <property type="component" value="Unassembled WGS sequence"/>
</dbReference>
<sequence length="288" mass="30386">MAWFPPHGWRTAYGGYQPPDDLYLDPMLGGVPGFLDGPAMFPPPFMGGGGGGPPPPPFMGGGPPPPPGHDDGGMGPPPPGFFGGGPPPGGSPPPPFGGGFMAPWMEPDFGAGPFPGGRHHGGGGGGGGGGGHPRWHWGEDDDGEDDAAKPKIIPGGRAGGGPRRRGVGMIYNPKQTRLHIFRKTDMEPWKDGAKKGVVVPAKKMGGFNIWEADVNWTVKQLMDHLGKGDDAWAVTEVTEAGNGRWYKGSTIKYKDERADETLSKQGWTEKRGMAYGQTPVWLVLHKAE</sequence>
<feature type="compositionally biased region" description="Gly residues" evidence="1">
    <location>
        <begin position="122"/>
        <end position="132"/>
    </location>
</feature>
<proteinExistence type="predicted"/>
<comment type="caution">
    <text evidence="2">The sequence shown here is derived from an EMBL/GenBank/DDBJ whole genome shotgun (WGS) entry which is preliminary data.</text>
</comment>
<name>A0AA39X1U8_9PEZI</name>
<feature type="region of interest" description="Disordered" evidence="1">
    <location>
        <begin position="45"/>
        <end position="169"/>
    </location>
</feature>
<keyword evidence="3" id="KW-1185">Reference proteome</keyword>
<evidence type="ECO:0000313" key="2">
    <source>
        <dbReference type="EMBL" id="KAK0625749.1"/>
    </source>
</evidence>
<protein>
    <submittedName>
        <fullName evidence="2">Uncharacterized protein</fullName>
    </submittedName>
</protein>
<dbReference type="AlphaFoldDB" id="A0AA39X1U8"/>